<accession>A0A0G3GXW7</accession>
<dbReference type="SUPFAM" id="SSF161098">
    <property type="entry name" value="MetI-like"/>
    <property type="match status" value="1"/>
</dbReference>
<feature type="transmembrane region" description="Helical" evidence="7">
    <location>
        <begin position="275"/>
        <end position="303"/>
    </location>
</feature>
<dbReference type="InterPro" id="IPR000515">
    <property type="entry name" value="MetI-like"/>
</dbReference>
<evidence type="ECO:0000259" key="8">
    <source>
        <dbReference type="PROSITE" id="PS50928"/>
    </source>
</evidence>
<evidence type="ECO:0000256" key="2">
    <source>
        <dbReference type="ARBA" id="ARBA00022448"/>
    </source>
</evidence>
<dbReference type="InterPro" id="IPR035906">
    <property type="entry name" value="MetI-like_sf"/>
</dbReference>
<feature type="transmembrane region" description="Helical" evidence="7">
    <location>
        <begin position="177"/>
        <end position="196"/>
    </location>
</feature>
<keyword evidence="5 7" id="KW-1133">Transmembrane helix</keyword>
<keyword evidence="6 7" id="KW-0472">Membrane</keyword>
<dbReference type="GO" id="GO:0005886">
    <property type="term" value="C:plasma membrane"/>
    <property type="evidence" value="ECO:0007669"/>
    <property type="project" value="UniProtKB-SubCell"/>
</dbReference>
<dbReference type="Pfam" id="PF00528">
    <property type="entry name" value="BPD_transp_1"/>
    <property type="match status" value="1"/>
</dbReference>
<evidence type="ECO:0000256" key="5">
    <source>
        <dbReference type="ARBA" id="ARBA00022989"/>
    </source>
</evidence>
<evidence type="ECO:0000313" key="10">
    <source>
        <dbReference type="Proteomes" id="UP000035368"/>
    </source>
</evidence>
<comment type="similarity">
    <text evidence="7">Belongs to the binding-protein-dependent transport system permease family.</text>
</comment>
<evidence type="ECO:0000256" key="4">
    <source>
        <dbReference type="ARBA" id="ARBA00022692"/>
    </source>
</evidence>
<organism evidence="9 10">
    <name type="scientific">Corynebacterium epidermidicanis</name>
    <dbReference type="NCBI Taxonomy" id="1050174"/>
    <lineage>
        <taxon>Bacteria</taxon>
        <taxon>Bacillati</taxon>
        <taxon>Actinomycetota</taxon>
        <taxon>Actinomycetes</taxon>
        <taxon>Mycobacteriales</taxon>
        <taxon>Corynebacteriaceae</taxon>
        <taxon>Corynebacterium</taxon>
    </lineage>
</organism>
<evidence type="ECO:0000256" key="1">
    <source>
        <dbReference type="ARBA" id="ARBA00004651"/>
    </source>
</evidence>
<dbReference type="PROSITE" id="PS50928">
    <property type="entry name" value="ABC_TM1"/>
    <property type="match status" value="1"/>
</dbReference>
<evidence type="ECO:0000256" key="7">
    <source>
        <dbReference type="RuleBase" id="RU363032"/>
    </source>
</evidence>
<dbReference type="Pfam" id="PF19300">
    <property type="entry name" value="BPD_transp_1_N"/>
    <property type="match status" value="1"/>
</dbReference>
<keyword evidence="3" id="KW-1003">Cell membrane</keyword>
<keyword evidence="2 7" id="KW-0813">Transport</keyword>
<dbReference type="InterPro" id="IPR045621">
    <property type="entry name" value="BPD_transp_1_N"/>
</dbReference>
<dbReference type="PANTHER" id="PTHR43163:SF6">
    <property type="entry name" value="DIPEPTIDE TRANSPORT SYSTEM PERMEASE PROTEIN DPPB-RELATED"/>
    <property type="match status" value="1"/>
</dbReference>
<dbReference type="CDD" id="cd06261">
    <property type="entry name" value="TM_PBP2"/>
    <property type="match status" value="1"/>
</dbReference>
<dbReference type="OrthoDB" id="147639at2"/>
<dbReference type="RefSeq" id="WP_047240653.1">
    <property type="nucleotide sequence ID" value="NZ_CP011541.1"/>
</dbReference>
<dbReference type="Proteomes" id="UP000035368">
    <property type="component" value="Chromosome"/>
</dbReference>
<dbReference type="STRING" id="1050174.CEPID_09055"/>
<dbReference type="GO" id="GO:0071916">
    <property type="term" value="F:dipeptide transmembrane transporter activity"/>
    <property type="evidence" value="ECO:0007669"/>
    <property type="project" value="TreeGrafter"/>
</dbReference>
<comment type="subcellular location">
    <subcellularLocation>
        <location evidence="1 7">Cell membrane</location>
        <topology evidence="1 7">Multi-pass membrane protein</topology>
    </subcellularLocation>
</comment>
<feature type="domain" description="ABC transmembrane type-1" evidence="8">
    <location>
        <begin position="91"/>
        <end position="296"/>
    </location>
</feature>
<keyword evidence="10" id="KW-1185">Reference proteome</keyword>
<feature type="transmembrane region" description="Helical" evidence="7">
    <location>
        <begin position="130"/>
        <end position="157"/>
    </location>
</feature>
<feature type="transmembrane region" description="Helical" evidence="7">
    <location>
        <begin position="231"/>
        <end position="253"/>
    </location>
</feature>
<feature type="transmembrane region" description="Helical" evidence="7">
    <location>
        <begin position="5"/>
        <end position="26"/>
    </location>
</feature>
<dbReference type="KEGG" id="cei:CEPID_09055"/>
<name>A0A0G3GXW7_9CORY</name>
<gene>
    <name evidence="9" type="ORF">CEPID_09055</name>
</gene>
<dbReference type="AlphaFoldDB" id="A0A0G3GXW7"/>
<feature type="transmembrane region" description="Helical" evidence="7">
    <location>
        <begin position="93"/>
        <end position="118"/>
    </location>
</feature>
<dbReference type="Gene3D" id="1.10.3720.10">
    <property type="entry name" value="MetI-like"/>
    <property type="match status" value="1"/>
</dbReference>
<keyword evidence="4 7" id="KW-0812">Transmembrane</keyword>
<reference evidence="9 10" key="1">
    <citation type="submission" date="2015-05" db="EMBL/GenBank/DDBJ databases">
        <title>Complete genome sequence of Corynebacterium epidermidicanis DSM 45586, isolated from the skin of a dog suffering from pruritus.</title>
        <authorList>
            <person name="Ruckert C."/>
            <person name="Albersmeier A."/>
            <person name="Winkler A."/>
            <person name="Tauch A."/>
        </authorList>
    </citation>
    <scope>NUCLEOTIDE SEQUENCE [LARGE SCALE GENOMIC DNA]</scope>
    <source>
        <strain evidence="9 10">DSM 45586</strain>
    </source>
</reference>
<dbReference type="PATRIC" id="fig|1050174.4.peg.1821"/>
<evidence type="ECO:0000313" key="9">
    <source>
        <dbReference type="EMBL" id="AKK03657.1"/>
    </source>
</evidence>
<proteinExistence type="inferred from homology"/>
<dbReference type="PANTHER" id="PTHR43163">
    <property type="entry name" value="DIPEPTIDE TRANSPORT SYSTEM PERMEASE PROTEIN DPPB-RELATED"/>
    <property type="match status" value="1"/>
</dbReference>
<evidence type="ECO:0000256" key="3">
    <source>
        <dbReference type="ARBA" id="ARBA00022475"/>
    </source>
</evidence>
<sequence>MLKTLFRYVLTVWAASVVVFTLLRIIPGDPAEIALGVTATPETLAAKRAQLGTDQPLWNQYWDWILGLLRGDFGISLTSGAQLSPIITDRMQVSLIVVSLSMLVAVIVAIPLGMWAALRNRHADGIIISAVVQVGIAVPSFLAAILLVSVFSVNLGWLPANGWVPPGYDFGGFFKRLVLPVGALAAVQAAISTRYVRSAVLEIISDDFLRTARAKGLTTTQALVRHGMRNAAIPVLTVLGMQLSTLVVGAVVIERVFTIPGLGSLLLDSVVNRDIIAVQTIVMLLVLFTLLVNMLVDVATLIIDPRLRKKA</sequence>
<dbReference type="EMBL" id="CP011541">
    <property type="protein sequence ID" value="AKK03657.1"/>
    <property type="molecule type" value="Genomic_DNA"/>
</dbReference>
<evidence type="ECO:0000256" key="6">
    <source>
        <dbReference type="ARBA" id="ARBA00023136"/>
    </source>
</evidence>
<protein>
    <submittedName>
        <fullName evidence="9">ABC-type dipeptide/oligopeptide/nickel transport system, permease component</fullName>
    </submittedName>
</protein>